<keyword evidence="2" id="KW-1185">Reference proteome</keyword>
<protein>
    <submittedName>
        <fullName evidence="1">Uncharacterized protein</fullName>
    </submittedName>
</protein>
<name>A0ACB0JV81_TRIPR</name>
<proteinExistence type="predicted"/>
<dbReference type="Proteomes" id="UP001177021">
    <property type="component" value="Unassembled WGS sequence"/>
</dbReference>
<dbReference type="EMBL" id="CASHSV030000109">
    <property type="protein sequence ID" value="CAJ2649024.1"/>
    <property type="molecule type" value="Genomic_DNA"/>
</dbReference>
<accession>A0ACB0JV81</accession>
<evidence type="ECO:0000313" key="1">
    <source>
        <dbReference type="EMBL" id="CAJ2649024.1"/>
    </source>
</evidence>
<sequence>MMILGSKIVFLVPMLLTILIALQFVGGKSDYSSLPIFPPRVYEYITNNISNTQLGVHCKDKNTDLGFHTINFGGTYEFDFKPNKFIRSTLWFCRFSWGNEFQYFDIYIEKRDVNICVRECRWAINKSGPCRVKDNSSECFPWNPKVVVEH</sequence>
<comment type="caution">
    <text evidence="1">The sequence shown here is derived from an EMBL/GenBank/DDBJ whole genome shotgun (WGS) entry which is preliminary data.</text>
</comment>
<organism evidence="1 2">
    <name type="scientific">Trifolium pratense</name>
    <name type="common">Red clover</name>
    <dbReference type="NCBI Taxonomy" id="57577"/>
    <lineage>
        <taxon>Eukaryota</taxon>
        <taxon>Viridiplantae</taxon>
        <taxon>Streptophyta</taxon>
        <taxon>Embryophyta</taxon>
        <taxon>Tracheophyta</taxon>
        <taxon>Spermatophyta</taxon>
        <taxon>Magnoliopsida</taxon>
        <taxon>eudicotyledons</taxon>
        <taxon>Gunneridae</taxon>
        <taxon>Pentapetalae</taxon>
        <taxon>rosids</taxon>
        <taxon>fabids</taxon>
        <taxon>Fabales</taxon>
        <taxon>Fabaceae</taxon>
        <taxon>Papilionoideae</taxon>
        <taxon>50 kb inversion clade</taxon>
        <taxon>NPAAA clade</taxon>
        <taxon>Hologalegina</taxon>
        <taxon>IRL clade</taxon>
        <taxon>Trifolieae</taxon>
        <taxon>Trifolium</taxon>
    </lineage>
</organism>
<reference evidence="1" key="1">
    <citation type="submission" date="2023-10" db="EMBL/GenBank/DDBJ databases">
        <authorList>
            <person name="Rodriguez Cubillos JULIANA M."/>
            <person name="De Vega J."/>
        </authorList>
    </citation>
    <scope>NUCLEOTIDE SEQUENCE</scope>
</reference>
<evidence type="ECO:0000313" key="2">
    <source>
        <dbReference type="Proteomes" id="UP001177021"/>
    </source>
</evidence>
<gene>
    <name evidence="1" type="ORF">MILVUS5_LOCUS17239</name>
</gene>